<evidence type="ECO:0000313" key="5">
    <source>
        <dbReference type="EMBL" id="PIW19332.1"/>
    </source>
</evidence>
<proteinExistence type="predicted"/>
<sequence length="642" mass="73862">MKYTSRIVMGALVSLLSFNCFSGAQALAQPPVFRDFHGEAGLLGKLTSAQPSEQELSHLTQTLLHLYLWTKDSFAIQQEPEQEKFIKQLSGYIQRLERAPKSLPEVRIKALKAAYLLLLHEYEQAMSLAKDASDFELRLVLTLVGEPRPDNDQVWRIPLAGARQLVKDSSASVLAGNVLVEAILEAVGESEHKQKLLQEAEQVLKAKQRLAPENLYLQYQLAQTYYLQERQSEAFALFGHLLKQAPQSYVLAESSGNFYFWMKEYQRSAEAYGLALRVNPLQTRLYRKLEQVYLRLEAPDQALKLYLNGLLKMPSEGAFYQASKDLLMQSEPEKTLIAVEQGLKQAPGNLYLQLFKGDVLSLLERPKEAESAYQRAIQLNSVIPIAYENLFQLLWKQKDFEAMHALIERARQKPGVLNATRYWAGLVYLQEHQPELAVEELEKASLKDQGVRYALVMAYRQNKQFDKAKNLLQELLKESPRDLNLLLSMGDVYFEEKNMTKAEDYYLWANKIEPYHPSVYFSLGNLYSDSGRPHLARQAFERLILMAPEDLDARNNLGNVLLKERNFREAVQHFETILRMNPEYATAYYNMACAYSLTRQKDTALRFLKQALERDQNLKKLAMTDPDLDNLRQEKSFQELVH</sequence>
<dbReference type="InterPro" id="IPR050498">
    <property type="entry name" value="Ycf3"/>
</dbReference>
<gene>
    <name evidence="5" type="ORF">COW36_00395</name>
</gene>
<dbReference type="PANTHER" id="PTHR44858">
    <property type="entry name" value="TETRATRICOPEPTIDE REPEAT PROTEIN 6"/>
    <property type="match status" value="1"/>
</dbReference>
<feature type="repeat" description="TPR" evidence="3">
    <location>
        <begin position="517"/>
        <end position="550"/>
    </location>
</feature>
<dbReference type="NCBIfam" id="NF047558">
    <property type="entry name" value="TPR_END_plus"/>
    <property type="match status" value="1"/>
</dbReference>
<dbReference type="EMBL" id="PFFQ01000004">
    <property type="protein sequence ID" value="PIW19332.1"/>
    <property type="molecule type" value="Genomic_DNA"/>
</dbReference>
<accession>A0A2M7GAY0</accession>
<dbReference type="InterPro" id="IPR019734">
    <property type="entry name" value="TPR_rpt"/>
</dbReference>
<feature type="chain" id="PRO_5014947933" evidence="4">
    <location>
        <begin position="29"/>
        <end position="642"/>
    </location>
</feature>
<dbReference type="PROSITE" id="PS50005">
    <property type="entry name" value="TPR"/>
    <property type="match status" value="4"/>
</dbReference>
<name>A0A2M7GAY0_9BACT</name>
<dbReference type="PROSITE" id="PS50293">
    <property type="entry name" value="TPR_REGION"/>
    <property type="match status" value="1"/>
</dbReference>
<feature type="signal peptide" evidence="4">
    <location>
        <begin position="1"/>
        <end position="28"/>
    </location>
</feature>
<feature type="repeat" description="TPR" evidence="3">
    <location>
        <begin position="551"/>
        <end position="584"/>
    </location>
</feature>
<keyword evidence="1" id="KW-0677">Repeat</keyword>
<feature type="repeat" description="TPR" evidence="3">
    <location>
        <begin position="585"/>
        <end position="618"/>
    </location>
</feature>
<evidence type="ECO:0000256" key="2">
    <source>
        <dbReference type="ARBA" id="ARBA00022803"/>
    </source>
</evidence>
<evidence type="ECO:0000256" key="4">
    <source>
        <dbReference type="SAM" id="SignalP"/>
    </source>
</evidence>
<evidence type="ECO:0000313" key="6">
    <source>
        <dbReference type="Proteomes" id="UP000231019"/>
    </source>
</evidence>
<dbReference type="Gene3D" id="1.25.40.10">
    <property type="entry name" value="Tetratricopeptide repeat domain"/>
    <property type="match status" value="3"/>
</dbReference>
<dbReference type="InterPro" id="IPR011990">
    <property type="entry name" value="TPR-like_helical_dom_sf"/>
</dbReference>
<dbReference type="GO" id="GO:0046813">
    <property type="term" value="P:receptor-mediated virion attachment to host cell"/>
    <property type="evidence" value="ECO:0007669"/>
    <property type="project" value="TreeGrafter"/>
</dbReference>
<dbReference type="Proteomes" id="UP000231019">
    <property type="component" value="Unassembled WGS sequence"/>
</dbReference>
<dbReference type="Pfam" id="PF13432">
    <property type="entry name" value="TPR_16"/>
    <property type="match status" value="1"/>
</dbReference>
<evidence type="ECO:0000256" key="3">
    <source>
        <dbReference type="PROSITE-ProRule" id="PRU00339"/>
    </source>
</evidence>
<protein>
    <submittedName>
        <fullName evidence="5">Uncharacterized protein</fullName>
    </submittedName>
</protein>
<reference evidence="5 6" key="1">
    <citation type="submission" date="2017-09" db="EMBL/GenBank/DDBJ databases">
        <title>Depth-based differentiation of microbial function through sediment-hosted aquifers and enrichment of novel symbionts in the deep terrestrial subsurface.</title>
        <authorList>
            <person name="Probst A.J."/>
            <person name="Ladd B."/>
            <person name="Jarett J.K."/>
            <person name="Geller-Mcgrath D.E."/>
            <person name="Sieber C.M."/>
            <person name="Emerson J.B."/>
            <person name="Anantharaman K."/>
            <person name="Thomas B.C."/>
            <person name="Malmstrom R."/>
            <person name="Stieglmeier M."/>
            <person name="Klingl A."/>
            <person name="Woyke T."/>
            <person name="Ryan C.M."/>
            <person name="Banfield J.F."/>
        </authorList>
    </citation>
    <scope>NUCLEOTIDE SEQUENCE [LARGE SCALE GENOMIC DNA]</scope>
    <source>
        <strain evidence="5">CG17_big_fil_post_rev_8_21_14_2_50_48_46</strain>
    </source>
</reference>
<evidence type="ECO:0000256" key="1">
    <source>
        <dbReference type="ARBA" id="ARBA00022737"/>
    </source>
</evidence>
<dbReference type="Pfam" id="PF13181">
    <property type="entry name" value="TPR_8"/>
    <property type="match status" value="2"/>
</dbReference>
<dbReference type="SUPFAM" id="SSF48452">
    <property type="entry name" value="TPR-like"/>
    <property type="match status" value="2"/>
</dbReference>
<keyword evidence="2 3" id="KW-0802">TPR repeat</keyword>
<dbReference type="GO" id="GO:0009279">
    <property type="term" value="C:cell outer membrane"/>
    <property type="evidence" value="ECO:0007669"/>
    <property type="project" value="TreeGrafter"/>
</dbReference>
<dbReference type="PANTHER" id="PTHR44858:SF1">
    <property type="entry name" value="UDP-N-ACETYLGLUCOSAMINE--PEPTIDE N-ACETYLGLUCOSAMINYLTRANSFERASE SPINDLY-RELATED"/>
    <property type="match status" value="1"/>
</dbReference>
<dbReference type="Pfam" id="PF13424">
    <property type="entry name" value="TPR_12"/>
    <property type="match status" value="1"/>
</dbReference>
<organism evidence="5 6">
    <name type="scientific">bacterium (Candidatus Blackallbacteria) CG17_big_fil_post_rev_8_21_14_2_50_48_46</name>
    <dbReference type="NCBI Taxonomy" id="2014261"/>
    <lineage>
        <taxon>Bacteria</taxon>
        <taxon>Candidatus Blackallbacteria</taxon>
    </lineage>
</organism>
<dbReference type="SMART" id="SM00028">
    <property type="entry name" value="TPR"/>
    <property type="match status" value="10"/>
</dbReference>
<comment type="caution">
    <text evidence="5">The sequence shown here is derived from an EMBL/GenBank/DDBJ whole genome shotgun (WGS) entry which is preliminary data.</text>
</comment>
<dbReference type="AlphaFoldDB" id="A0A2M7GAY0"/>
<feature type="repeat" description="TPR" evidence="3">
    <location>
        <begin position="483"/>
        <end position="516"/>
    </location>
</feature>
<keyword evidence="4" id="KW-0732">Signal</keyword>